<evidence type="ECO:0000313" key="1">
    <source>
        <dbReference type="EMBL" id="GAI28267.1"/>
    </source>
</evidence>
<organism evidence="1">
    <name type="scientific">marine sediment metagenome</name>
    <dbReference type="NCBI Taxonomy" id="412755"/>
    <lineage>
        <taxon>unclassified sequences</taxon>
        <taxon>metagenomes</taxon>
        <taxon>ecological metagenomes</taxon>
    </lineage>
</organism>
<dbReference type="EMBL" id="BARV01015222">
    <property type="protein sequence ID" value="GAI28267.1"/>
    <property type="molecule type" value="Genomic_DNA"/>
</dbReference>
<sequence length="31" mass="3637">MTRAPDWSQNEFEILVNGYGLSDEELKQRLP</sequence>
<comment type="caution">
    <text evidence="1">The sequence shown here is derived from an EMBL/GenBank/DDBJ whole genome shotgun (WGS) entry which is preliminary data.</text>
</comment>
<dbReference type="AlphaFoldDB" id="X1M9F3"/>
<reference evidence="1" key="1">
    <citation type="journal article" date="2014" name="Front. Microbiol.">
        <title>High frequency of phylogenetically diverse reductive dehalogenase-homologous genes in deep subseafloor sedimentary metagenomes.</title>
        <authorList>
            <person name="Kawai M."/>
            <person name="Futagami T."/>
            <person name="Toyoda A."/>
            <person name="Takaki Y."/>
            <person name="Nishi S."/>
            <person name="Hori S."/>
            <person name="Arai W."/>
            <person name="Tsubouchi T."/>
            <person name="Morono Y."/>
            <person name="Uchiyama I."/>
            <person name="Ito T."/>
            <person name="Fujiyama A."/>
            <person name="Inagaki F."/>
            <person name="Takami H."/>
        </authorList>
    </citation>
    <scope>NUCLEOTIDE SEQUENCE</scope>
    <source>
        <strain evidence="1">Expedition CK06-06</strain>
    </source>
</reference>
<protein>
    <submittedName>
        <fullName evidence="1">Uncharacterized protein</fullName>
    </submittedName>
</protein>
<feature type="non-terminal residue" evidence="1">
    <location>
        <position position="31"/>
    </location>
</feature>
<name>X1M9F3_9ZZZZ</name>
<gene>
    <name evidence="1" type="ORF">S06H3_26344</name>
</gene>
<proteinExistence type="predicted"/>
<accession>X1M9F3</accession>